<feature type="domain" description="Aminotransferase class V" evidence="2">
    <location>
        <begin position="101"/>
        <end position="387"/>
    </location>
</feature>
<keyword evidence="3" id="KW-0808">Transferase</keyword>
<proteinExistence type="predicted"/>
<dbReference type="InterPro" id="IPR015421">
    <property type="entry name" value="PyrdxlP-dep_Trfase_major"/>
</dbReference>
<name>A0ABU9KX39_9FLAO</name>
<evidence type="ECO:0000259" key="2">
    <source>
        <dbReference type="Pfam" id="PF00266"/>
    </source>
</evidence>
<dbReference type="Proteomes" id="UP001474120">
    <property type="component" value="Unassembled WGS sequence"/>
</dbReference>
<accession>A0ABU9KX39</accession>
<comment type="caution">
    <text evidence="3">The sequence shown here is derived from an EMBL/GenBank/DDBJ whole genome shotgun (WGS) entry which is preliminary data.</text>
</comment>
<evidence type="ECO:0000256" key="1">
    <source>
        <dbReference type="ARBA" id="ARBA00022898"/>
    </source>
</evidence>
<protein>
    <submittedName>
        <fullName evidence="3">Aminotransferase class V-fold PLP-dependent enzyme</fullName>
    </submittedName>
</protein>
<sequence length="421" mass="47761">MDKRAFLKQLSLLGVGTSLSLMEGLAKNFDAVSHITPVELASNENFWESIRKGYLLNKDYINLENGYYCMMPQESFNDYLENVRTVNFLASRYMRTVQPDNQNTARQQLADLAGCSFDEVVITRNTTESLDLVIAGRDWKKGDEAIFAEQDYGAMMDMFRLMEERHGIVSKVVSIPNHPKNDKEIVELYANQITHKTKMLMVSHVVNITGQVLPVKKICDMAHKKGVEVMVDGAHAFAHLDFKIPDLNCDYYGTSLHKWLSVPLGAGLLYVKKDKIKNLWPLFAETALPRDDIDRLNHRGTTPVHVELAIPKAIDIYKMIGGERKEKRLKYLKEYWTAKVKSIPGIIINTPFEPQRSCAIANVGIKDMHSKEMANTLFEVYNIWVVAIDRPGVHGCRITPNVFTSTDELDIFVKALTEMAG</sequence>
<evidence type="ECO:0000313" key="3">
    <source>
        <dbReference type="EMBL" id="MEL4454747.1"/>
    </source>
</evidence>
<dbReference type="InterPro" id="IPR015422">
    <property type="entry name" value="PyrdxlP-dep_Trfase_small"/>
</dbReference>
<gene>
    <name evidence="3" type="ORF">AABB81_02485</name>
</gene>
<dbReference type="RefSeq" id="WP_342158371.1">
    <property type="nucleotide sequence ID" value="NZ_JBCDNA010000001.1"/>
</dbReference>
<keyword evidence="3" id="KW-0032">Aminotransferase</keyword>
<dbReference type="EMBL" id="JBCDNA010000001">
    <property type="protein sequence ID" value="MEL4454747.1"/>
    <property type="molecule type" value="Genomic_DNA"/>
</dbReference>
<dbReference type="Gene3D" id="3.90.1150.10">
    <property type="entry name" value="Aspartate Aminotransferase, domain 1"/>
    <property type="match status" value="1"/>
</dbReference>
<dbReference type="SUPFAM" id="SSF53383">
    <property type="entry name" value="PLP-dependent transferases"/>
    <property type="match status" value="1"/>
</dbReference>
<dbReference type="Gene3D" id="3.40.640.10">
    <property type="entry name" value="Type I PLP-dependent aspartate aminotransferase-like (Major domain)"/>
    <property type="match status" value="1"/>
</dbReference>
<reference evidence="3 4" key="1">
    <citation type="submission" date="2024-04" db="EMBL/GenBank/DDBJ databases">
        <title>whole genome sequencing of Lutimonas vermicola strain IMCC1616.</title>
        <authorList>
            <person name="Bae S.S."/>
        </authorList>
    </citation>
    <scope>NUCLEOTIDE SEQUENCE [LARGE SCALE GENOMIC DNA]</scope>
    <source>
        <strain evidence="3 4">IMCC1616</strain>
    </source>
</reference>
<keyword evidence="4" id="KW-1185">Reference proteome</keyword>
<dbReference type="InterPro" id="IPR015424">
    <property type="entry name" value="PyrdxlP-dep_Trfase"/>
</dbReference>
<dbReference type="InterPro" id="IPR000192">
    <property type="entry name" value="Aminotrans_V_dom"/>
</dbReference>
<dbReference type="Pfam" id="PF00266">
    <property type="entry name" value="Aminotran_5"/>
    <property type="match status" value="1"/>
</dbReference>
<dbReference type="PANTHER" id="PTHR43092">
    <property type="entry name" value="L-CYSTEINE DESULFHYDRASE"/>
    <property type="match status" value="1"/>
</dbReference>
<dbReference type="PANTHER" id="PTHR43092:SF6">
    <property type="entry name" value="BLR1280 PROTEIN"/>
    <property type="match status" value="1"/>
</dbReference>
<keyword evidence="1" id="KW-0663">Pyridoxal phosphate</keyword>
<organism evidence="3 4">
    <name type="scientific">Lutimonas vermicola</name>
    <dbReference type="NCBI Taxonomy" id="414288"/>
    <lineage>
        <taxon>Bacteria</taxon>
        <taxon>Pseudomonadati</taxon>
        <taxon>Bacteroidota</taxon>
        <taxon>Flavobacteriia</taxon>
        <taxon>Flavobacteriales</taxon>
        <taxon>Flavobacteriaceae</taxon>
        <taxon>Lutimonas</taxon>
    </lineage>
</organism>
<dbReference type="GO" id="GO:0008483">
    <property type="term" value="F:transaminase activity"/>
    <property type="evidence" value="ECO:0007669"/>
    <property type="project" value="UniProtKB-KW"/>
</dbReference>
<evidence type="ECO:0000313" key="4">
    <source>
        <dbReference type="Proteomes" id="UP001474120"/>
    </source>
</evidence>